<organism evidence="2">
    <name type="scientific">viral metagenome</name>
    <dbReference type="NCBI Taxonomy" id="1070528"/>
    <lineage>
        <taxon>unclassified sequences</taxon>
        <taxon>metagenomes</taxon>
        <taxon>organismal metagenomes</taxon>
    </lineage>
</organism>
<evidence type="ECO:0000313" key="2">
    <source>
        <dbReference type="EMBL" id="QHS93371.1"/>
    </source>
</evidence>
<protein>
    <submittedName>
        <fullName evidence="2">Uncharacterized protein</fullName>
    </submittedName>
</protein>
<feature type="compositionally biased region" description="Basic and acidic residues" evidence="1">
    <location>
        <begin position="55"/>
        <end position="67"/>
    </location>
</feature>
<evidence type="ECO:0000256" key="1">
    <source>
        <dbReference type="SAM" id="MobiDB-lite"/>
    </source>
</evidence>
<reference evidence="2" key="1">
    <citation type="journal article" date="2020" name="Nature">
        <title>Giant virus diversity and host interactions through global metagenomics.</title>
        <authorList>
            <person name="Schulz F."/>
            <person name="Roux S."/>
            <person name="Paez-Espino D."/>
            <person name="Jungbluth S."/>
            <person name="Walsh D.A."/>
            <person name="Denef V.J."/>
            <person name="McMahon K.D."/>
            <person name="Konstantinidis K.T."/>
            <person name="Eloe-Fadrosh E.A."/>
            <person name="Kyrpides N.C."/>
            <person name="Woyke T."/>
        </authorList>
    </citation>
    <scope>NUCLEOTIDE SEQUENCE</scope>
    <source>
        <strain evidence="2">GVMAG-M-3300017989-17</strain>
    </source>
</reference>
<dbReference type="AlphaFoldDB" id="A0A6C0BNM3"/>
<feature type="region of interest" description="Disordered" evidence="1">
    <location>
        <begin position="1"/>
        <end position="76"/>
    </location>
</feature>
<feature type="compositionally biased region" description="Basic residues" evidence="1">
    <location>
        <begin position="38"/>
        <end position="54"/>
    </location>
</feature>
<name>A0A6C0BNM3_9ZZZZ</name>
<proteinExistence type="predicted"/>
<feature type="compositionally biased region" description="Polar residues" evidence="1">
    <location>
        <begin position="1"/>
        <end position="11"/>
    </location>
</feature>
<accession>A0A6C0BNM3</accession>
<sequence length="105" mass="11546">MKNNHVAQSTAGVKPNNRLDPTDVSDVKRELLKQAPSKSKRKRMKKAQKAAAKKRAAEREAALERGETLQVPVNDQESISLRLEKDELVIGGVADTVSPSDQLTE</sequence>
<dbReference type="EMBL" id="MN739203">
    <property type="protein sequence ID" value="QHS93371.1"/>
    <property type="molecule type" value="Genomic_DNA"/>
</dbReference>